<dbReference type="RefSeq" id="WP_243646819.1">
    <property type="nucleotide sequence ID" value="NZ_SMAN01000012.1"/>
</dbReference>
<proteinExistence type="predicted"/>
<dbReference type="AlphaFoldDB" id="A0A4R3MX19"/>
<keyword evidence="2" id="KW-1185">Reference proteome</keyword>
<gene>
    <name evidence="1" type="ORF">EDD68_11242</name>
</gene>
<sequence>MNDMNEYRARKNGQVTPKMLLELLEKEIEEGNIDALAYVARRKDGYIISGWSNMPHTEIIGLFEVGKKQVIDHMYENE</sequence>
<name>A0A4R3MX19_9BACI</name>
<evidence type="ECO:0000313" key="2">
    <source>
        <dbReference type="Proteomes" id="UP000294650"/>
    </source>
</evidence>
<dbReference type="Proteomes" id="UP000294650">
    <property type="component" value="Unassembled WGS sequence"/>
</dbReference>
<evidence type="ECO:0000313" key="1">
    <source>
        <dbReference type="EMBL" id="TCT20914.1"/>
    </source>
</evidence>
<accession>A0A4R3MX19</accession>
<protein>
    <submittedName>
        <fullName evidence="1">Uncharacterized protein</fullName>
    </submittedName>
</protein>
<comment type="caution">
    <text evidence="1">The sequence shown here is derived from an EMBL/GenBank/DDBJ whole genome shotgun (WGS) entry which is preliminary data.</text>
</comment>
<organism evidence="1 2">
    <name type="scientific">Melghiribacillus thermohalophilus</name>
    <dbReference type="NCBI Taxonomy" id="1324956"/>
    <lineage>
        <taxon>Bacteria</taxon>
        <taxon>Bacillati</taxon>
        <taxon>Bacillota</taxon>
        <taxon>Bacilli</taxon>
        <taxon>Bacillales</taxon>
        <taxon>Bacillaceae</taxon>
        <taxon>Melghiribacillus</taxon>
    </lineage>
</organism>
<reference evidence="1 2" key="1">
    <citation type="submission" date="2019-03" db="EMBL/GenBank/DDBJ databases">
        <title>Genomic Encyclopedia of Type Strains, Phase IV (KMG-IV): sequencing the most valuable type-strain genomes for metagenomic binning, comparative biology and taxonomic classification.</title>
        <authorList>
            <person name="Goeker M."/>
        </authorList>
    </citation>
    <scope>NUCLEOTIDE SEQUENCE [LARGE SCALE GENOMIC DNA]</scope>
    <source>
        <strain evidence="1 2">DSM 25894</strain>
    </source>
</reference>
<dbReference type="EMBL" id="SMAN01000012">
    <property type="protein sequence ID" value="TCT20914.1"/>
    <property type="molecule type" value="Genomic_DNA"/>
</dbReference>